<keyword evidence="3" id="KW-0813">Transport</keyword>
<keyword evidence="8 10" id="KW-1133">Transmembrane helix</keyword>
<dbReference type="RefSeq" id="WP_260791660.1">
    <property type="nucleotide sequence ID" value="NZ_CP093313.1"/>
</dbReference>
<reference evidence="12" key="1">
    <citation type="submission" date="2021-04" db="EMBL/GenBank/DDBJ databases">
        <title>Phylogenetic analysis of Acidobacteriaceae.</title>
        <authorList>
            <person name="Qiu L."/>
            <person name="Zhang Q."/>
        </authorList>
    </citation>
    <scope>NUCLEOTIDE SEQUENCE</scope>
    <source>
        <strain evidence="12">DSM 25168</strain>
    </source>
</reference>
<dbReference type="PROSITE" id="PS52015">
    <property type="entry name" value="TONB_CTD"/>
    <property type="match status" value="1"/>
</dbReference>
<accession>A0A9J7BIZ1</accession>
<keyword evidence="5" id="KW-0997">Cell inner membrane</keyword>
<keyword evidence="9 10" id="KW-0472">Membrane</keyword>
<dbReference type="PANTHER" id="PTHR33446">
    <property type="entry name" value="PROTEIN TONB-RELATED"/>
    <property type="match status" value="1"/>
</dbReference>
<keyword evidence="7" id="KW-0653">Protein transport</keyword>
<proteinExistence type="inferred from homology"/>
<organism evidence="12 13">
    <name type="scientific">Occallatibacter riparius</name>
    <dbReference type="NCBI Taxonomy" id="1002689"/>
    <lineage>
        <taxon>Bacteria</taxon>
        <taxon>Pseudomonadati</taxon>
        <taxon>Acidobacteriota</taxon>
        <taxon>Terriglobia</taxon>
        <taxon>Terriglobales</taxon>
        <taxon>Acidobacteriaceae</taxon>
        <taxon>Occallatibacter</taxon>
    </lineage>
</organism>
<comment type="subcellular location">
    <subcellularLocation>
        <location evidence="1">Cell inner membrane</location>
        <topology evidence="1">Single-pass membrane protein</topology>
        <orientation evidence="1">Periplasmic side</orientation>
    </subcellularLocation>
</comment>
<dbReference type="GO" id="GO:0031992">
    <property type="term" value="F:energy transducer activity"/>
    <property type="evidence" value="ECO:0007669"/>
    <property type="project" value="TreeGrafter"/>
</dbReference>
<dbReference type="NCBIfam" id="TIGR01352">
    <property type="entry name" value="tonB_Cterm"/>
    <property type="match status" value="1"/>
</dbReference>
<evidence type="ECO:0000313" key="13">
    <source>
        <dbReference type="Proteomes" id="UP001059380"/>
    </source>
</evidence>
<evidence type="ECO:0000256" key="9">
    <source>
        <dbReference type="ARBA" id="ARBA00023136"/>
    </source>
</evidence>
<evidence type="ECO:0000256" key="3">
    <source>
        <dbReference type="ARBA" id="ARBA00022448"/>
    </source>
</evidence>
<dbReference type="KEGG" id="orp:MOP44_18085"/>
<comment type="similarity">
    <text evidence="2">Belongs to the TonB family.</text>
</comment>
<evidence type="ECO:0000256" key="5">
    <source>
        <dbReference type="ARBA" id="ARBA00022519"/>
    </source>
</evidence>
<keyword evidence="6 10" id="KW-0812">Transmembrane</keyword>
<dbReference type="GO" id="GO:0098797">
    <property type="term" value="C:plasma membrane protein complex"/>
    <property type="evidence" value="ECO:0007669"/>
    <property type="project" value="TreeGrafter"/>
</dbReference>
<evidence type="ECO:0000256" key="7">
    <source>
        <dbReference type="ARBA" id="ARBA00022927"/>
    </source>
</evidence>
<evidence type="ECO:0000313" key="12">
    <source>
        <dbReference type="EMBL" id="UWZ82475.1"/>
    </source>
</evidence>
<name>A0A9J7BIZ1_9BACT</name>
<dbReference type="Gene3D" id="3.30.1150.10">
    <property type="match status" value="1"/>
</dbReference>
<dbReference type="GO" id="GO:0015031">
    <property type="term" value="P:protein transport"/>
    <property type="evidence" value="ECO:0007669"/>
    <property type="project" value="UniProtKB-KW"/>
</dbReference>
<evidence type="ECO:0000256" key="10">
    <source>
        <dbReference type="SAM" id="Phobius"/>
    </source>
</evidence>
<dbReference type="Proteomes" id="UP001059380">
    <property type="component" value="Chromosome"/>
</dbReference>
<evidence type="ECO:0000256" key="8">
    <source>
        <dbReference type="ARBA" id="ARBA00022989"/>
    </source>
</evidence>
<dbReference type="Pfam" id="PF03544">
    <property type="entry name" value="TonB_C"/>
    <property type="match status" value="1"/>
</dbReference>
<evidence type="ECO:0000259" key="11">
    <source>
        <dbReference type="PROSITE" id="PS52015"/>
    </source>
</evidence>
<evidence type="ECO:0000256" key="6">
    <source>
        <dbReference type="ARBA" id="ARBA00022692"/>
    </source>
</evidence>
<keyword evidence="4" id="KW-1003">Cell membrane</keyword>
<dbReference type="SUPFAM" id="SSF74653">
    <property type="entry name" value="TolA/TonB C-terminal domain"/>
    <property type="match status" value="1"/>
</dbReference>
<evidence type="ECO:0000256" key="1">
    <source>
        <dbReference type="ARBA" id="ARBA00004383"/>
    </source>
</evidence>
<dbReference type="InterPro" id="IPR006260">
    <property type="entry name" value="TonB/TolA_C"/>
</dbReference>
<dbReference type="InterPro" id="IPR037682">
    <property type="entry name" value="TonB_C"/>
</dbReference>
<keyword evidence="13" id="KW-1185">Reference proteome</keyword>
<dbReference type="InterPro" id="IPR051045">
    <property type="entry name" value="TonB-dependent_transducer"/>
</dbReference>
<evidence type="ECO:0000256" key="4">
    <source>
        <dbReference type="ARBA" id="ARBA00022475"/>
    </source>
</evidence>
<evidence type="ECO:0000256" key="2">
    <source>
        <dbReference type="ARBA" id="ARBA00006555"/>
    </source>
</evidence>
<dbReference type="GO" id="GO:0055085">
    <property type="term" value="P:transmembrane transport"/>
    <property type="evidence" value="ECO:0007669"/>
    <property type="project" value="InterPro"/>
</dbReference>
<sequence length="331" mass="34655">MTQTITPSDVPTSEGHELDAFLGKAFEEKPIWKELYDNVHDVFFPPKLPPLELTSTPIPVPDRMAVKTNPWAVGSATVINGLILAIVLVFGARKIYQEIKKPQVTGMSNIDISDFKAPKAAVKAGGGGGGGSHDLVDPIKGHLPKIDPHPQAPPMVPLIEKPKLAVDSAINVQKDIKLPDNPMLPMIGVHNSPNVSLASNGQGTGGGMGTGSGGGLGSGNGNGYGPGSGGNTGGGVYRVGGGISAPVAINAPEAEFSDEARRAKYQGEVMISLIVDAQGNPQNPRVVRPLGMGLDEKALEAVRKYKFKPALKDGRTPVPVMVTIAVNFRLY</sequence>
<dbReference type="AlphaFoldDB" id="A0A9J7BIZ1"/>
<dbReference type="PANTHER" id="PTHR33446:SF2">
    <property type="entry name" value="PROTEIN TONB"/>
    <property type="match status" value="1"/>
</dbReference>
<protein>
    <submittedName>
        <fullName evidence="12">Energy transducer TonB</fullName>
    </submittedName>
</protein>
<gene>
    <name evidence="12" type="ORF">MOP44_18085</name>
</gene>
<feature type="transmembrane region" description="Helical" evidence="10">
    <location>
        <begin position="71"/>
        <end position="92"/>
    </location>
</feature>
<feature type="domain" description="TonB C-terminal" evidence="11">
    <location>
        <begin position="241"/>
        <end position="331"/>
    </location>
</feature>
<dbReference type="EMBL" id="CP093313">
    <property type="protein sequence ID" value="UWZ82475.1"/>
    <property type="molecule type" value="Genomic_DNA"/>
</dbReference>